<gene>
    <name evidence="5" type="ORF">ACFWSS_30700</name>
</gene>
<dbReference type="PANTHER" id="PTHR11712">
    <property type="entry name" value="POLYKETIDE SYNTHASE-RELATED"/>
    <property type="match status" value="1"/>
</dbReference>
<dbReference type="InterPro" id="IPR014031">
    <property type="entry name" value="Ketoacyl_synth_C"/>
</dbReference>
<evidence type="ECO:0000256" key="2">
    <source>
        <dbReference type="ARBA" id="ARBA00022679"/>
    </source>
</evidence>
<dbReference type="Gene3D" id="3.40.47.10">
    <property type="match status" value="1"/>
</dbReference>
<keyword evidence="2 3" id="KW-0808">Transferase</keyword>
<evidence type="ECO:0000259" key="4">
    <source>
        <dbReference type="PROSITE" id="PS52004"/>
    </source>
</evidence>
<dbReference type="PROSITE" id="PS52004">
    <property type="entry name" value="KS3_2"/>
    <property type="match status" value="1"/>
</dbReference>
<evidence type="ECO:0000313" key="6">
    <source>
        <dbReference type="Proteomes" id="UP001598251"/>
    </source>
</evidence>
<keyword evidence="6" id="KW-1185">Reference proteome</keyword>
<dbReference type="PANTHER" id="PTHR11712:SF336">
    <property type="entry name" value="3-OXOACYL-[ACYL-CARRIER-PROTEIN] SYNTHASE, MITOCHONDRIAL"/>
    <property type="match status" value="1"/>
</dbReference>
<dbReference type="CDD" id="cd00834">
    <property type="entry name" value="KAS_I_II"/>
    <property type="match status" value="1"/>
</dbReference>
<evidence type="ECO:0000256" key="1">
    <source>
        <dbReference type="ARBA" id="ARBA00008467"/>
    </source>
</evidence>
<dbReference type="InterPro" id="IPR020841">
    <property type="entry name" value="PKS_Beta-ketoAc_synthase_dom"/>
</dbReference>
<dbReference type="EMBL" id="JBHXOF010000028">
    <property type="protein sequence ID" value="MFD4217247.1"/>
    <property type="molecule type" value="Genomic_DNA"/>
</dbReference>
<evidence type="ECO:0000313" key="5">
    <source>
        <dbReference type="EMBL" id="MFD4217247.1"/>
    </source>
</evidence>
<dbReference type="Proteomes" id="UP001598251">
    <property type="component" value="Unassembled WGS sequence"/>
</dbReference>
<dbReference type="SUPFAM" id="SSF53901">
    <property type="entry name" value="Thiolase-like"/>
    <property type="match status" value="2"/>
</dbReference>
<dbReference type="Pfam" id="PF02801">
    <property type="entry name" value="Ketoacyl-synt_C"/>
    <property type="match status" value="1"/>
</dbReference>
<dbReference type="RefSeq" id="WP_280931758.1">
    <property type="nucleotide sequence ID" value="NZ_JBHXLY010000030.1"/>
</dbReference>
<comment type="caution">
    <text evidence="5">The sequence shown here is derived from an EMBL/GenBank/DDBJ whole genome shotgun (WGS) entry which is preliminary data.</text>
</comment>
<dbReference type="InterPro" id="IPR014030">
    <property type="entry name" value="Ketoacyl_synth_N"/>
</dbReference>
<sequence length="426" mass="44583">MSRDSSTVITGLGVQCAVGGGLAEFTGALRDGLPGVTFRHPGDGLPPAVGVTALPRSSPRDVLDTRLTGIDPELRERTRSLMRRATRSKQYALLAAVEAWSQAGLPADRDTTRTGVVIAGGNQAHELYLDMGRRFRDSPSYVRPSYAVELWDTDLLGTVSELLGCLGEGLSTGGASAAGNVGLITGLRMVRDGYADVCLVVAPVTELSPVERMALFNLGALGAKARQEPAPERSRPFDSQHDGFIYGEGAAALLLESREHAGLRGARPLATLLGGASALHGSRLTTPSLDDEVRVMRQALAEAGRDVGEIDLVSAHATSTPLGDATEAEAIRTVFGERTGEVWVNSAKSLIGHCLGAASAIEAVAAVQQIRHGFIHPNANLQEPIPEAAPLRLAPATAVDARPRLVLSNAFGFGGINTSVLLGEAD</sequence>
<evidence type="ECO:0000256" key="3">
    <source>
        <dbReference type="RuleBase" id="RU003694"/>
    </source>
</evidence>
<dbReference type="Pfam" id="PF00109">
    <property type="entry name" value="ketoacyl-synt"/>
    <property type="match status" value="1"/>
</dbReference>
<name>A0ABW6ES55_9ACTN</name>
<dbReference type="InterPro" id="IPR000794">
    <property type="entry name" value="Beta-ketoacyl_synthase"/>
</dbReference>
<comment type="similarity">
    <text evidence="1 3">Belongs to the thiolase-like superfamily. Beta-ketoacyl-ACP synthases family.</text>
</comment>
<protein>
    <submittedName>
        <fullName evidence="5">Beta-ketoacyl synthase N-terminal-like domain-containing protein</fullName>
    </submittedName>
</protein>
<dbReference type="SMART" id="SM00825">
    <property type="entry name" value="PKS_KS"/>
    <property type="match status" value="1"/>
</dbReference>
<reference evidence="5 6" key="1">
    <citation type="submission" date="2024-09" db="EMBL/GenBank/DDBJ databases">
        <title>The Natural Products Discovery Center: Release of the First 8490 Sequenced Strains for Exploring Actinobacteria Biosynthetic Diversity.</title>
        <authorList>
            <person name="Kalkreuter E."/>
            <person name="Kautsar S.A."/>
            <person name="Yang D."/>
            <person name="Bader C.D."/>
            <person name="Teijaro C.N."/>
            <person name="Fluegel L."/>
            <person name="Davis C.M."/>
            <person name="Simpson J.R."/>
            <person name="Lauterbach L."/>
            <person name="Steele A.D."/>
            <person name="Gui C."/>
            <person name="Meng S."/>
            <person name="Li G."/>
            <person name="Viehrig K."/>
            <person name="Ye F."/>
            <person name="Su P."/>
            <person name="Kiefer A.F."/>
            <person name="Nichols A."/>
            <person name="Cepeda A.J."/>
            <person name="Yan W."/>
            <person name="Fan B."/>
            <person name="Jiang Y."/>
            <person name="Adhikari A."/>
            <person name="Zheng C.-J."/>
            <person name="Schuster L."/>
            <person name="Cowan T.M."/>
            <person name="Smanski M.J."/>
            <person name="Chevrette M.G."/>
            <person name="De Carvalho L.P.S."/>
            <person name="Shen B."/>
        </authorList>
    </citation>
    <scope>NUCLEOTIDE SEQUENCE [LARGE SCALE GENOMIC DNA]</scope>
    <source>
        <strain evidence="5 6">NPDC058546</strain>
    </source>
</reference>
<organism evidence="5 6">
    <name type="scientific">Streptomyces sindenensis</name>
    <dbReference type="NCBI Taxonomy" id="67363"/>
    <lineage>
        <taxon>Bacteria</taxon>
        <taxon>Bacillati</taxon>
        <taxon>Actinomycetota</taxon>
        <taxon>Actinomycetes</taxon>
        <taxon>Kitasatosporales</taxon>
        <taxon>Streptomycetaceae</taxon>
        <taxon>Streptomyces</taxon>
    </lineage>
</organism>
<accession>A0ABW6ES55</accession>
<feature type="domain" description="Ketosynthase family 3 (KS3)" evidence="4">
    <location>
        <begin position="4"/>
        <end position="424"/>
    </location>
</feature>
<proteinExistence type="inferred from homology"/>
<dbReference type="InterPro" id="IPR016039">
    <property type="entry name" value="Thiolase-like"/>
</dbReference>